<dbReference type="AlphaFoldDB" id="A0A813FR06"/>
<organism evidence="1 2">
    <name type="scientific">Polarella glacialis</name>
    <name type="common">Dinoflagellate</name>
    <dbReference type="NCBI Taxonomy" id="89957"/>
    <lineage>
        <taxon>Eukaryota</taxon>
        <taxon>Sar</taxon>
        <taxon>Alveolata</taxon>
        <taxon>Dinophyceae</taxon>
        <taxon>Suessiales</taxon>
        <taxon>Suessiaceae</taxon>
        <taxon>Polarella</taxon>
    </lineage>
</organism>
<dbReference type="OMA" id="MATPCEA"/>
<name>A0A813FR06_POLGL</name>
<comment type="caution">
    <text evidence="1">The sequence shown here is derived from an EMBL/GenBank/DDBJ whole genome shotgun (WGS) entry which is preliminary data.</text>
</comment>
<evidence type="ECO:0000313" key="2">
    <source>
        <dbReference type="Proteomes" id="UP000654075"/>
    </source>
</evidence>
<dbReference type="EMBL" id="CAJNNV010025457">
    <property type="protein sequence ID" value="CAE8614623.1"/>
    <property type="molecule type" value="Genomic_DNA"/>
</dbReference>
<gene>
    <name evidence="1" type="ORF">PGLA1383_LOCUS32346</name>
</gene>
<protein>
    <submittedName>
        <fullName evidence="1">Uncharacterized protein</fullName>
    </submittedName>
</protein>
<accession>A0A813FR06</accession>
<sequence>MQQMAGQLSEQTRDYGQDGKGALAVFCALAKVGGGRSFRRLTEEKVAKLVEDVASLSGLRREAEDLGGISTEDAADFFCALARLGIRDVPLMKCLSRFLADRLAELAPSFLPNLTRALGRSEPSDDFVLLHAICRRSCEPLTSGELDGPSAVALLQACSRWELYDEALLSAVAHRLEASAAQIPVAQLCEVVYALSSLHARDVVGLDPLCDALGPRADELGEADIVRLLRGLMKLRHRNDALLASLTPVIDKAKWSINPVSLTNLISAFSFFGGQDEFFNGLLHVATSRMNRLPSTSVQHILMALCRQQGRMDREALELTLQKLCQHITSPAVAMQLSPVQALSSLAALAKLQYRDLPAISVLTSVLVGRGGDVCWSWAPSEHFHKGAPPLQSQPRPFSEIRSREVLQGSLDSSHGVEILQSLSWLDLNSNLTAHLTAVLCGILEPQLHELRAKEVLVVARAFSAARLPELVSAEEPSAALWREQALDHCLESLRRHENFLESSWTILLPFKLLCLEVDLGTFGTRKLSDVLNPMLFSFVERLRSLTKETCEANRLRDEEAADEEATTEVQGPLILEGLRHRIVVGSVVQDFQVDIVLEARIP</sequence>
<dbReference type="Proteomes" id="UP000654075">
    <property type="component" value="Unassembled WGS sequence"/>
</dbReference>
<reference evidence="1" key="1">
    <citation type="submission" date="2021-02" db="EMBL/GenBank/DDBJ databases">
        <authorList>
            <person name="Dougan E. K."/>
            <person name="Rhodes N."/>
            <person name="Thang M."/>
            <person name="Chan C."/>
        </authorList>
    </citation>
    <scope>NUCLEOTIDE SEQUENCE</scope>
</reference>
<keyword evidence="2" id="KW-1185">Reference proteome</keyword>
<dbReference type="OrthoDB" id="425399at2759"/>
<evidence type="ECO:0000313" key="1">
    <source>
        <dbReference type="EMBL" id="CAE8614623.1"/>
    </source>
</evidence>
<proteinExistence type="predicted"/>